<evidence type="ECO:0000313" key="7">
    <source>
        <dbReference type="Proteomes" id="UP000035337"/>
    </source>
</evidence>
<dbReference type="EMBL" id="CP009498">
    <property type="protein sequence ID" value="AKL98713.1"/>
    <property type="molecule type" value="Genomic_DNA"/>
</dbReference>
<evidence type="ECO:0000256" key="5">
    <source>
        <dbReference type="ARBA" id="ARBA00023172"/>
    </source>
</evidence>
<comment type="similarity">
    <text evidence="2">Belongs to the transposase mutator family.</text>
</comment>
<dbReference type="AlphaFoldDB" id="A0A0G3WK82"/>
<protein>
    <submittedName>
        <fullName evidence="6">Transposase</fullName>
    </submittedName>
</protein>
<evidence type="ECO:0000313" key="6">
    <source>
        <dbReference type="EMBL" id="AKL98713.1"/>
    </source>
</evidence>
<proteinExistence type="inferred from homology"/>
<evidence type="ECO:0000256" key="1">
    <source>
        <dbReference type="ARBA" id="ARBA00002190"/>
    </source>
</evidence>
<comment type="function">
    <text evidence="1">Required for the transposition of the insertion element.</text>
</comment>
<dbReference type="OrthoDB" id="834313at2"/>
<sequence>MWITQGYTVKQLSKLSEHSQSTIRRTLKYWLSKEPNLCDEKELSKITHVLYDATYFHRGNCFLVLADNKTKKIFFCEFVRSENYQQARNYFDRLKAFGLRPKVLISDANQTILKVFQDVWANAIMQRCLIHASFQTIRFLHKNSKTKAAQDLKSIAIACSRIKSQKNKEEFENAYTNWRLKYEPFIKSLPNESYEYKEINKANTFLKDSLKDIFYFLKDRQIASNTNYLENLFKTLKENIRRHNGLTKKHKIAFVKWFFSLKTPKKPHFLNINPLQKGN</sequence>
<dbReference type="KEGG" id="epo:Epro_1337"/>
<gene>
    <name evidence="6" type="ORF">Epro_1337</name>
</gene>
<dbReference type="GO" id="GO:0003677">
    <property type="term" value="F:DNA binding"/>
    <property type="evidence" value="ECO:0007669"/>
    <property type="project" value="UniProtKB-KW"/>
</dbReference>
<dbReference type="Proteomes" id="UP000035337">
    <property type="component" value="Chromosome"/>
</dbReference>
<keyword evidence="5" id="KW-0233">DNA recombination</keyword>
<dbReference type="GO" id="GO:0004803">
    <property type="term" value="F:transposase activity"/>
    <property type="evidence" value="ECO:0007669"/>
    <property type="project" value="InterPro"/>
</dbReference>
<dbReference type="Pfam" id="PF00872">
    <property type="entry name" value="Transposase_mut"/>
    <property type="match status" value="1"/>
</dbReference>
<keyword evidence="7" id="KW-1185">Reference proteome</keyword>
<dbReference type="InterPro" id="IPR001207">
    <property type="entry name" value="Transposase_mutator"/>
</dbReference>
<dbReference type="GO" id="GO:0006313">
    <property type="term" value="P:DNA transposition"/>
    <property type="evidence" value="ECO:0007669"/>
    <property type="project" value="InterPro"/>
</dbReference>
<keyword evidence="3" id="KW-0815">Transposition</keyword>
<accession>A0A0G3WK82</accession>
<keyword evidence="4" id="KW-0238">DNA-binding</keyword>
<evidence type="ECO:0000256" key="3">
    <source>
        <dbReference type="ARBA" id="ARBA00022578"/>
    </source>
</evidence>
<reference evidence="6 7" key="1">
    <citation type="submission" date="2014-09" db="EMBL/GenBank/DDBJ databases">
        <title>Complete genome sequence of Endomicrobium proavitum.</title>
        <authorList>
            <person name="Zheng H."/>
        </authorList>
    </citation>
    <scope>NUCLEOTIDE SEQUENCE [LARGE SCALE GENOMIC DNA]</scope>
    <source>
        <strain evidence="6 7">Rsa215</strain>
    </source>
</reference>
<evidence type="ECO:0000256" key="2">
    <source>
        <dbReference type="ARBA" id="ARBA00010961"/>
    </source>
</evidence>
<organism evidence="6 7">
    <name type="scientific">Endomicrobium proavitum</name>
    <dbReference type="NCBI Taxonomy" id="1408281"/>
    <lineage>
        <taxon>Bacteria</taxon>
        <taxon>Pseudomonadati</taxon>
        <taxon>Elusimicrobiota</taxon>
        <taxon>Endomicrobiia</taxon>
        <taxon>Endomicrobiales</taxon>
        <taxon>Endomicrobiaceae</taxon>
        <taxon>Endomicrobium</taxon>
    </lineage>
</organism>
<dbReference type="RefSeq" id="WP_158409036.1">
    <property type="nucleotide sequence ID" value="NZ_CP009498.1"/>
</dbReference>
<dbReference type="PATRIC" id="fig|1408281.3.peg.1381"/>
<name>A0A0G3WK82_9BACT</name>
<evidence type="ECO:0000256" key="4">
    <source>
        <dbReference type="ARBA" id="ARBA00023125"/>
    </source>
</evidence>